<dbReference type="AlphaFoldDB" id="A0A0G0VWJ0"/>
<organism evidence="2 3">
    <name type="scientific">Candidatus Nomurabacteria bacterium GW2011_GWA2_41_25</name>
    <dbReference type="NCBI Taxonomy" id="1618736"/>
    <lineage>
        <taxon>Bacteria</taxon>
        <taxon>Candidatus Nomuraibacteriota</taxon>
    </lineage>
</organism>
<gene>
    <name evidence="2" type="ORF">UU58_C0001G0014</name>
</gene>
<keyword evidence="1" id="KW-0812">Transmembrane</keyword>
<accession>A0A0G0VWJ0</accession>
<protein>
    <submittedName>
        <fullName evidence="2">Uncharacterized protein</fullName>
    </submittedName>
</protein>
<evidence type="ECO:0000313" key="2">
    <source>
        <dbReference type="EMBL" id="KKS05154.1"/>
    </source>
</evidence>
<comment type="caution">
    <text evidence="2">The sequence shown here is derived from an EMBL/GenBank/DDBJ whole genome shotgun (WGS) entry which is preliminary data.</text>
</comment>
<evidence type="ECO:0000313" key="3">
    <source>
        <dbReference type="Proteomes" id="UP000034236"/>
    </source>
</evidence>
<feature type="transmembrane region" description="Helical" evidence="1">
    <location>
        <begin position="6"/>
        <end position="23"/>
    </location>
</feature>
<keyword evidence="1" id="KW-1133">Transmembrane helix</keyword>
<name>A0A0G0VWJ0_9BACT</name>
<evidence type="ECO:0000256" key="1">
    <source>
        <dbReference type="SAM" id="Phobius"/>
    </source>
</evidence>
<dbReference type="Proteomes" id="UP000034236">
    <property type="component" value="Unassembled WGS sequence"/>
</dbReference>
<proteinExistence type="predicted"/>
<reference evidence="2 3" key="1">
    <citation type="journal article" date="2015" name="Nature">
        <title>rRNA introns, odd ribosomes, and small enigmatic genomes across a large radiation of phyla.</title>
        <authorList>
            <person name="Brown C.T."/>
            <person name="Hug L.A."/>
            <person name="Thomas B.C."/>
            <person name="Sharon I."/>
            <person name="Castelle C.J."/>
            <person name="Singh A."/>
            <person name="Wilkins M.J."/>
            <person name="Williams K.H."/>
            <person name="Banfield J.F."/>
        </authorList>
    </citation>
    <scope>NUCLEOTIDE SEQUENCE [LARGE SCALE GENOMIC DNA]</scope>
</reference>
<keyword evidence="1" id="KW-0472">Membrane</keyword>
<dbReference type="EMBL" id="LCBE01000001">
    <property type="protein sequence ID" value="KKS05154.1"/>
    <property type="molecule type" value="Genomic_DNA"/>
</dbReference>
<sequence>MENKQIIVLIGVIFLAFIGYKIISSNIQENKEKAVLQEKAQLQALEKEPLNKCIDDIETAVELNIKYNTVLSYTIFSESYRSCLKPSDGIGHGRIVEDLIASGKMTIEEYCAPPTPQEVEAERQKIHKEEQLAKEECYKRYK</sequence>